<dbReference type="RefSeq" id="WP_076732313.1">
    <property type="nucleotide sequence ID" value="NZ_CP019352.1"/>
</dbReference>
<proteinExistence type="predicted"/>
<dbReference type="InterPro" id="IPR016181">
    <property type="entry name" value="Acyl_CoA_acyltransferase"/>
</dbReference>
<reference evidence="4 5" key="1">
    <citation type="submission" date="2017-01" db="EMBL/GenBank/DDBJ databases">
        <title>Complete genome of Lacinutrix venerupis DOK2-8 isolated from seawater in Dokdo.</title>
        <authorList>
            <person name="Chi W.-J."/>
            <person name="Kim J.H."/>
        </authorList>
    </citation>
    <scope>NUCLEOTIDE SEQUENCE [LARGE SCALE GENOMIC DNA]</scope>
    <source>
        <strain evidence="4 5">DOK2-8</strain>
    </source>
</reference>
<keyword evidence="1" id="KW-0808">Transferase</keyword>
<feature type="domain" description="N-acetyltransferase" evidence="3">
    <location>
        <begin position="4"/>
        <end position="151"/>
    </location>
</feature>
<sequence>MKLNILRTDSKNPDFIALVKLLDSYLKTTDGDEHDFYNQFNNIDVLKHVVIAYKDNKPVGCGAFKPFNNVSVEIKRMFTRPEFRGQNIARTILQELENWAQELAYKNTVLETGKRQTEAVNFYNKCGYSIIPNYGQYKHMENSLCFKKELS</sequence>
<evidence type="ECO:0000313" key="4">
    <source>
        <dbReference type="EMBL" id="APX99684.1"/>
    </source>
</evidence>
<dbReference type="EMBL" id="CP019352">
    <property type="protein sequence ID" value="APX99684.1"/>
    <property type="molecule type" value="Genomic_DNA"/>
</dbReference>
<dbReference type="PANTHER" id="PTHR43877">
    <property type="entry name" value="AMINOALKYLPHOSPHONATE N-ACETYLTRANSFERASE-RELATED-RELATED"/>
    <property type="match status" value="1"/>
</dbReference>
<dbReference type="Proteomes" id="UP000187506">
    <property type="component" value="Chromosome"/>
</dbReference>
<dbReference type="PROSITE" id="PS51186">
    <property type="entry name" value="GNAT"/>
    <property type="match status" value="1"/>
</dbReference>
<dbReference type="KEGG" id="lvn:BWR22_04950"/>
<dbReference type="GO" id="GO:0016747">
    <property type="term" value="F:acyltransferase activity, transferring groups other than amino-acyl groups"/>
    <property type="evidence" value="ECO:0007669"/>
    <property type="project" value="InterPro"/>
</dbReference>
<protein>
    <submittedName>
        <fullName evidence="4">GNAT family N-acetyltransferase</fullName>
    </submittedName>
</protein>
<evidence type="ECO:0000256" key="1">
    <source>
        <dbReference type="ARBA" id="ARBA00022679"/>
    </source>
</evidence>
<dbReference type="Pfam" id="PF00583">
    <property type="entry name" value="Acetyltransf_1"/>
    <property type="match status" value="1"/>
</dbReference>
<dbReference type="InterPro" id="IPR000182">
    <property type="entry name" value="GNAT_dom"/>
</dbReference>
<dbReference type="PANTHER" id="PTHR43877:SF2">
    <property type="entry name" value="AMINOALKYLPHOSPHONATE N-ACETYLTRANSFERASE-RELATED"/>
    <property type="match status" value="1"/>
</dbReference>
<dbReference type="Gene3D" id="3.40.630.30">
    <property type="match status" value="1"/>
</dbReference>
<dbReference type="CDD" id="cd04301">
    <property type="entry name" value="NAT_SF"/>
    <property type="match status" value="1"/>
</dbReference>
<accession>A0AAC9LJU9</accession>
<evidence type="ECO:0000259" key="3">
    <source>
        <dbReference type="PROSITE" id="PS51186"/>
    </source>
</evidence>
<name>A0AAC9LJU9_9FLAO</name>
<dbReference type="SUPFAM" id="SSF55729">
    <property type="entry name" value="Acyl-CoA N-acyltransferases (Nat)"/>
    <property type="match status" value="1"/>
</dbReference>
<evidence type="ECO:0000256" key="2">
    <source>
        <dbReference type="ARBA" id="ARBA00023315"/>
    </source>
</evidence>
<organism evidence="4 5">
    <name type="scientific">Lacinutrix venerupis</name>
    <dbReference type="NCBI Taxonomy" id="1486034"/>
    <lineage>
        <taxon>Bacteria</taxon>
        <taxon>Pseudomonadati</taxon>
        <taxon>Bacteroidota</taxon>
        <taxon>Flavobacteriia</taxon>
        <taxon>Flavobacteriales</taxon>
        <taxon>Flavobacteriaceae</taxon>
        <taxon>Lacinutrix</taxon>
    </lineage>
</organism>
<dbReference type="InterPro" id="IPR050832">
    <property type="entry name" value="Bact_Acetyltransf"/>
</dbReference>
<gene>
    <name evidence="4" type="ORF">BWR22_04950</name>
</gene>
<keyword evidence="2" id="KW-0012">Acyltransferase</keyword>
<evidence type="ECO:0000313" key="5">
    <source>
        <dbReference type="Proteomes" id="UP000187506"/>
    </source>
</evidence>
<keyword evidence="5" id="KW-1185">Reference proteome</keyword>
<dbReference type="AlphaFoldDB" id="A0AAC9LJU9"/>